<feature type="transmembrane region" description="Helical" evidence="5">
    <location>
        <begin position="86"/>
        <end position="105"/>
    </location>
</feature>
<dbReference type="EMBL" id="CP120682">
    <property type="protein sequence ID" value="WKN40307.1"/>
    <property type="molecule type" value="Genomic_DNA"/>
</dbReference>
<protein>
    <recommendedName>
        <fullName evidence="5">Sec-independent protein translocase protein TatC</fullName>
    </recommendedName>
</protein>
<keyword evidence="5" id="KW-0811">Translocation</keyword>
<accession>A0AA49JKH1</accession>
<evidence type="ECO:0000256" key="1">
    <source>
        <dbReference type="ARBA" id="ARBA00004141"/>
    </source>
</evidence>
<dbReference type="PRINTS" id="PR01840">
    <property type="entry name" value="TATCFAMILY"/>
</dbReference>
<comment type="subunit">
    <text evidence="5">Forms a complex with TatA.</text>
</comment>
<sequence length="268" mass="30444">MSFLDHLEELRWHIVRSLAAIMVFAIAAFAAKEFVWGILILGPTKVDFWTFQQFCKIGNLIGSDAFCMEKMPFIIQSRKMTGQFTMHIYSSAVIGLIAAFPYVFFEIWRFISPGLYEQERKLSRGAVFFVSLLFLTGVLFGYFVVLPISVNFLGNYQVDPTILNEFDITSYVSIVITLVLACGLLFQLPIVVYFLSKVGIITPSMLVLYRRHAIVVILIISAFVTPPDPVTQLLVTFPLILLYQASIYISRWVLRKKREAEAAAEEAL</sequence>
<evidence type="ECO:0000256" key="2">
    <source>
        <dbReference type="ARBA" id="ARBA00022692"/>
    </source>
</evidence>
<evidence type="ECO:0000256" key="4">
    <source>
        <dbReference type="ARBA" id="ARBA00023136"/>
    </source>
</evidence>
<feature type="transmembrane region" description="Helical" evidence="5">
    <location>
        <begin position="230"/>
        <end position="249"/>
    </location>
</feature>
<dbReference type="GO" id="GO:0009977">
    <property type="term" value="F:proton motive force dependent protein transmembrane transporter activity"/>
    <property type="evidence" value="ECO:0007669"/>
    <property type="project" value="TreeGrafter"/>
</dbReference>
<proteinExistence type="inferred from homology"/>
<dbReference type="InterPro" id="IPR002033">
    <property type="entry name" value="TatC"/>
</dbReference>
<reference evidence="6" key="1">
    <citation type="journal article" date="2023" name="Comput. Struct. Biotechnol. J.">
        <title>Discovery of a novel marine Bacteroidetes with a rich repertoire of carbohydrate-active enzymes.</title>
        <authorList>
            <person name="Chen B."/>
            <person name="Liu G."/>
            <person name="Chen Q."/>
            <person name="Wang H."/>
            <person name="Liu L."/>
            <person name="Tang K."/>
        </authorList>
    </citation>
    <scope>NUCLEOTIDE SEQUENCE</scope>
    <source>
        <strain evidence="6">TK19036</strain>
    </source>
</reference>
<keyword evidence="4 5" id="KW-0472">Membrane</keyword>
<organism evidence="6">
    <name type="scientific">Roseihalotalea indica</name>
    <dbReference type="NCBI Taxonomy" id="2867963"/>
    <lineage>
        <taxon>Bacteria</taxon>
        <taxon>Pseudomonadati</taxon>
        <taxon>Bacteroidota</taxon>
        <taxon>Cytophagia</taxon>
        <taxon>Cytophagales</taxon>
        <taxon>Catalimonadaceae</taxon>
        <taxon>Roseihalotalea</taxon>
    </lineage>
</organism>
<dbReference type="HAMAP" id="MF_00902">
    <property type="entry name" value="TatC"/>
    <property type="match status" value="1"/>
</dbReference>
<evidence type="ECO:0000313" key="6">
    <source>
        <dbReference type="EMBL" id="WKN40307.1"/>
    </source>
</evidence>
<dbReference type="Pfam" id="PF00902">
    <property type="entry name" value="TatC"/>
    <property type="match status" value="1"/>
</dbReference>
<dbReference type="GO" id="GO:0043953">
    <property type="term" value="P:protein transport by the Tat complex"/>
    <property type="evidence" value="ECO:0007669"/>
    <property type="project" value="UniProtKB-UniRule"/>
</dbReference>
<evidence type="ECO:0000256" key="5">
    <source>
        <dbReference type="HAMAP-Rule" id="MF_00902"/>
    </source>
</evidence>
<dbReference type="PANTHER" id="PTHR30371:SF0">
    <property type="entry name" value="SEC-INDEPENDENT PROTEIN TRANSLOCASE PROTEIN TATC, CHLOROPLASTIC-RELATED"/>
    <property type="match status" value="1"/>
</dbReference>
<comment type="function">
    <text evidence="5">Part of the twin-arginine translocation (Tat) system that transports large folded proteins containing a characteristic twin-arginine motif in their signal peptide across membranes.</text>
</comment>
<keyword evidence="5" id="KW-0813">Transport</keyword>
<dbReference type="GO" id="GO:0033281">
    <property type="term" value="C:TAT protein transport complex"/>
    <property type="evidence" value="ECO:0007669"/>
    <property type="project" value="UniProtKB-UniRule"/>
</dbReference>
<dbReference type="PANTHER" id="PTHR30371">
    <property type="entry name" value="SEC-INDEPENDENT PROTEIN TRANSLOCASE PROTEIN TATC"/>
    <property type="match status" value="1"/>
</dbReference>
<feature type="transmembrane region" description="Helical" evidence="5">
    <location>
        <begin position="12"/>
        <end position="31"/>
    </location>
</feature>
<keyword evidence="2 5" id="KW-0812">Transmembrane</keyword>
<dbReference type="NCBIfam" id="TIGR00945">
    <property type="entry name" value="tatC"/>
    <property type="match status" value="1"/>
</dbReference>
<keyword evidence="5" id="KW-0653">Protein transport</keyword>
<keyword evidence="5" id="KW-1003">Cell membrane</keyword>
<feature type="transmembrane region" description="Helical" evidence="5">
    <location>
        <begin position="207"/>
        <end position="224"/>
    </location>
</feature>
<name>A0AA49JKH1_9BACT</name>
<feature type="transmembrane region" description="Helical" evidence="5">
    <location>
        <begin position="168"/>
        <end position="195"/>
    </location>
</feature>
<dbReference type="GO" id="GO:0065002">
    <property type="term" value="P:intracellular protein transmembrane transport"/>
    <property type="evidence" value="ECO:0007669"/>
    <property type="project" value="TreeGrafter"/>
</dbReference>
<comment type="similarity">
    <text evidence="5">Belongs to the TatC family.</text>
</comment>
<feature type="transmembrane region" description="Helical" evidence="5">
    <location>
        <begin position="126"/>
        <end position="148"/>
    </location>
</feature>
<comment type="subcellular location">
    <subcellularLocation>
        <location evidence="5">Cell membrane</location>
        <topology evidence="5">Multi-pass membrane protein</topology>
    </subcellularLocation>
    <subcellularLocation>
        <location evidence="1">Membrane</location>
        <topology evidence="1">Multi-pass membrane protein</topology>
    </subcellularLocation>
</comment>
<keyword evidence="3 5" id="KW-1133">Transmembrane helix</keyword>
<reference evidence="6" key="2">
    <citation type="journal article" date="2024" name="Antonie Van Leeuwenhoek">
        <title>Roseihalotalea indica gen. nov., sp. nov., a halophilic Bacteroidetes from mesopelagic Southwest Indian Ocean with higher carbohydrate metabolic potential.</title>
        <authorList>
            <person name="Chen B."/>
            <person name="Zhang M."/>
            <person name="Lin D."/>
            <person name="Ye J."/>
            <person name="Tang K."/>
        </authorList>
    </citation>
    <scope>NUCLEOTIDE SEQUENCE</scope>
    <source>
        <strain evidence="6">TK19036</strain>
    </source>
</reference>
<dbReference type="AlphaFoldDB" id="A0AA49JKH1"/>
<gene>
    <name evidence="5 6" type="primary">tatC</name>
    <name evidence="6" type="ORF">K4G66_03940</name>
</gene>
<evidence type="ECO:0000256" key="3">
    <source>
        <dbReference type="ARBA" id="ARBA00022989"/>
    </source>
</evidence>